<dbReference type="GO" id="GO:0047632">
    <property type="term" value="F:agmatine deiminase activity"/>
    <property type="evidence" value="ECO:0007669"/>
    <property type="project" value="UniProtKB-EC"/>
</dbReference>
<dbReference type="Proteomes" id="UP000051086">
    <property type="component" value="Unassembled WGS sequence"/>
</dbReference>
<keyword evidence="1 3" id="KW-0378">Hydrolase</keyword>
<dbReference type="AlphaFoldDB" id="A0A0P1FVU4"/>
<evidence type="ECO:0000313" key="2">
    <source>
        <dbReference type="EMBL" id="CUH64048.1"/>
    </source>
</evidence>
<accession>A0A0P1FVU4</accession>
<dbReference type="PANTHER" id="PTHR31377">
    <property type="entry name" value="AGMATINE DEIMINASE-RELATED"/>
    <property type="match status" value="1"/>
</dbReference>
<protein>
    <submittedName>
        <fullName evidence="3">Agmatine deiminase</fullName>
        <ecNumber evidence="3">3.5.3.12</ecNumber>
    </submittedName>
</protein>
<dbReference type="Proteomes" id="UP000051887">
    <property type="component" value="Unassembled WGS sequence"/>
</dbReference>
<dbReference type="EMBL" id="CYSB01000009">
    <property type="protein sequence ID" value="CUH64048.1"/>
    <property type="molecule type" value="Genomic_DNA"/>
</dbReference>
<proteinExistence type="predicted"/>
<dbReference type="GO" id="GO:0009446">
    <property type="term" value="P:putrescine biosynthetic process"/>
    <property type="evidence" value="ECO:0007669"/>
    <property type="project" value="InterPro"/>
</dbReference>
<dbReference type="Gene3D" id="3.75.10.10">
    <property type="entry name" value="L-arginine/glycine Amidinotransferase, Chain A"/>
    <property type="match status" value="1"/>
</dbReference>
<dbReference type="InterPro" id="IPR007466">
    <property type="entry name" value="Peptidyl-Arg-deiminase_porph"/>
</dbReference>
<evidence type="ECO:0000313" key="3">
    <source>
        <dbReference type="EMBL" id="CUH72804.1"/>
    </source>
</evidence>
<evidence type="ECO:0000256" key="1">
    <source>
        <dbReference type="ARBA" id="ARBA00022801"/>
    </source>
</evidence>
<gene>
    <name evidence="3" type="primary">aguA</name>
    <name evidence="2" type="ORF">TL5118_00733</name>
    <name evidence="3" type="ORF">TL5120_02601</name>
</gene>
<dbReference type="EMBL" id="CYSC01000034">
    <property type="protein sequence ID" value="CUH72804.1"/>
    <property type="molecule type" value="Genomic_DNA"/>
</dbReference>
<evidence type="ECO:0000313" key="5">
    <source>
        <dbReference type="Proteomes" id="UP000051887"/>
    </source>
</evidence>
<dbReference type="PANTHER" id="PTHR31377:SF0">
    <property type="entry name" value="AGMATINE DEIMINASE-RELATED"/>
    <property type="match status" value="1"/>
</dbReference>
<evidence type="ECO:0000313" key="4">
    <source>
        <dbReference type="Proteomes" id="UP000051086"/>
    </source>
</evidence>
<dbReference type="GO" id="GO:0004668">
    <property type="term" value="F:protein-arginine deiminase activity"/>
    <property type="evidence" value="ECO:0007669"/>
    <property type="project" value="InterPro"/>
</dbReference>
<dbReference type="SUPFAM" id="SSF55909">
    <property type="entry name" value="Pentein"/>
    <property type="match status" value="1"/>
</dbReference>
<dbReference type="RefSeq" id="WP_058243978.1">
    <property type="nucleotide sequence ID" value="NZ_CYSB01000009.1"/>
</dbReference>
<sequence>MQRRSVLAQMIGGLGAGLTAGLAGVKATTAEAAEQGTEQHAGAWYVPAEEVPHELTFMQFPVALSVYGDRWFLQQAQTTIAEIANTIAEFEPVVMLAAAGDHASARQLLSDKVTLWDIPTEDLWCRDSGPIVAVDGTGGRAVQHIQFNGWGGKQRHRRDGRVAERVAERLGLPLLPTGLVGEAGGVEQDGHGLLCAHESSWVISNRNPGMHRDQVEAALLAAYGADRMIWAPGVKGQDITDYHIDSLMRFTGPGRGLINLPEEPDFDDPFHISAFETHDILQAAGVALEVISEPNVRRVQSLDFVASYANYYVCNGAVIAAEFGDRETDAAAERALRRLYPGRDVVMLNVDPLGELGGGIHCATHELPSG</sequence>
<reference evidence="3 5" key="2">
    <citation type="submission" date="2015-09" db="EMBL/GenBank/DDBJ databases">
        <authorList>
            <consortium name="Swine Surveillance"/>
        </authorList>
    </citation>
    <scope>NUCLEOTIDE SEQUENCE [LARGE SCALE GENOMIC DNA]</scope>
    <source>
        <strain evidence="3 5">5120</strain>
    </source>
</reference>
<dbReference type="Pfam" id="PF04371">
    <property type="entry name" value="PAD_porph"/>
    <property type="match status" value="1"/>
</dbReference>
<dbReference type="EC" id="3.5.3.12" evidence="3"/>
<name>A0A0P1FVU4_9RHOB</name>
<reference evidence="2 4" key="1">
    <citation type="submission" date="2015-09" db="EMBL/GenBank/DDBJ databases">
        <authorList>
            <person name="Rodrigo-Torres L."/>
            <person name="Arahal D.R."/>
        </authorList>
    </citation>
    <scope>NUCLEOTIDE SEQUENCE [LARGE SCALE GENOMIC DNA]</scope>
    <source>
        <strain evidence="2 4">CECT 5118</strain>
    </source>
</reference>
<keyword evidence="4" id="KW-1185">Reference proteome</keyword>
<organism evidence="3 5">
    <name type="scientific">Thalassovita autumnalis</name>
    <dbReference type="NCBI Taxonomy" id="2072972"/>
    <lineage>
        <taxon>Bacteria</taxon>
        <taxon>Pseudomonadati</taxon>
        <taxon>Pseudomonadota</taxon>
        <taxon>Alphaproteobacteria</taxon>
        <taxon>Rhodobacterales</taxon>
        <taxon>Roseobacteraceae</taxon>
        <taxon>Thalassovita</taxon>
    </lineage>
</organism>